<evidence type="ECO:0008006" key="4">
    <source>
        <dbReference type="Google" id="ProtNLM"/>
    </source>
</evidence>
<proteinExistence type="predicted"/>
<dbReference type="Proteomes" id="UP000198356">
    <property type="component" value="Unassembled WGS sequence"/>
</dbReference>
<evidence type="ECO:0000313" key="3">
    <source>
        <dbReference type="Proteomes" id="UP000198356"/>
    </source>
</evidence>
<evidence type="ECO:0000256" key="1">
    <source>
        <dbReference type="SAM" id="SignalP"/>
    </source>
</evidence>
<dbReference type="AlphaFoldDB" id="A0A239MC73"/>
<organism evidence="2 3">
    <name type="scientific">Granulicella rosea</name>
    <dbReference type="NCBI Taxonomy" id="474952"/>
    <lineage>
        <taxon>Bacteria</taxon>
        <taxon>Pseudomonadati</taxon>
        <taxon>Acidobacteriota</taxon>
        <taxon>Terriglobia</taxon>
        <taxon>Terriglobales</taxon>
        <taxon>Acidobacteriaceae</taxon>
        <taxon>Granulicella</taxon>
    </lineage>
</organism>
<dbReference type="EMBL" id="FZOU01000011">
    <property type="protein sequence ID" value="SNT39409.1"/>
    <property type="molecule type" value="Genomic_DNA"/>
</dbReference>
<reference evidence="2 3" key="1">
    <citation type="submission" date="2017-06" db="EMBL/GenBank/DDBJ databases">
        <authorList>
            <person name="Kim H.J."/>
            <person name="Triplett B.A."/>
        </authorList>
    </citation>
    <scope>NUCLEOTIDE SEQUENCE [LARGE SCALE GENOMIC DNA]</scope>
    <source>
        <strain evidence="2 3">DSM 18704</strain>
    </source>
</reference>
<feature type="chain" id="PRO_5012851074" description="DUF4136 domain-containing protein" evidence="1">
    <location>
        <begin position="22"/>
        <end position="153"/>
    </location>
</feature>
<gene>
    <name evidence="2" type="ORF">SAMN05421770_11115</name>
</gene>
<keyword evidence="3" id="KW-1185">Reference proteome</keyword>
<keyword evidence="1" id="KW-0732">Signal</keyword>
<evidence type="ECO:0000313" key="2">
    <source>
        <dbReference type="EMBL" id="SNT39409.1"/>
    </source>
</evidence>
<accession>A0A239MC73</accession>
<feature type="signal peptide" evidence="1">
    <location>
        <begin position="1"/>
        <end position="21"/>
    </location>
</feature>
<name>A0A239MC73_9BACT</name>
<sequence>MNRMKMSIALVALSVGRLLQAQTSDLPTAPKPAQLASAKTVFISNNTIGSAEGSEFLYTHLYNAIQKLHRFDIVLTPQDADLILEYSISDVVGQNNPGHVHALRILDPRTRIVLWSINEYEPGANRQSSIEKNLLDAHNHLAADLQKVTSPTK</sequence>
<protein>
    <recommendedName>
        <fullName evidence="4">DUF4136 domain-containing protein</fullName>
    </recommendedName>
</protein>